<gene>
    <name evidence="4" type="ORF">CB5_LOCUS8010</name>
</gene>
<dbReference type="PANTHER" id="PTHR42684:SF3">
    <property type="entry name" value="ADENOSYLMETHIONINE-8-AMINO-7-OXONONANOATE AMINOTRANSFERASE"/>
    <property type="match status" value="1"/>
</dbReference>
<keyword evidence="1" id="KW-0032">Aminotransferase</keyword>
<evidence type="ECO:0000256" key="1">
    <source>
        <dbReference type="ARBA" id="ARBA00022576"/>
    </source>
</evidence>
<dbReference type="GO" id="GO:0009448">
    <property type="term" value="P:gamma-aminobutyric acid metabolic process"/>
    <property type="evidence" value="ECO:0007669"/>
    <property type="project" value="TreeGrafter"/>
</dbReference>
<dbReference type="GO" id="GO:0004015">
    <property type="term" value="F:adenosylmethionine-8-amino-7-oxononanoate transaminase activity"/>
    <property type="evidence" value="ECO:0007669"/>
    <property type="project" value="TreeGrafter"/>
</dbReference>
<evidence type="ECO:0000256" key="2">
    <source>
        <dbReference type="ARBA" id="ARBA00022679"/>
    </source>
</evidence>
<accession>A0A6V7P1Y0</accession>
<feature type="region of interest" description="Disordered" evidence="3">
    <location>
        <begin position="15"/>
        <end position="45"/>
    </location>
</feature>
<evidence type="ECO:0000256" key="3">
    <source>
        <dbReference type="SAM" id="MobiDB-lite"/>
    </source>
</evidence>
<dbReference type="EMBL" id="LR862144">
    <property type="protein sequence ID" value="CAD1824799.1"/>
    <property type="molecule type" value="Genomic_DNA"/>
</dbReference>
<protein>
    <submittedName>
        <fullName evidence="4">Uncharacterized protein</fullName>
    </submittedName>
</protein>
<dbReference type="GO" id="GO:0009102">
    <property type="term" value="P:biotin biosynthetic process"/>
    <property type="evidence" value="ECO:0007669"/>
    <property type="project" value="TreeGrafter"/>
</dbReference>
<dbReference type="InterPro" id="IPR015424">
    <property type="entry name" value="PyrdxlP-dep_Trfase"/>
</dbReference>
<reference evidence="4" key="1">
    <citation type="submission" date="2020-07" db="EMBL/GenBank/DDBJ databases">
        <authorList>
            <person name="Lin J."/>
        </authorList>
    </citation>
    <scope>NUCLEOTIDE SEQUENCE</scope>
</reference>
<dbReference type="Gene3D" id="3.40.640.10">
    <property type="entry name" value="Type I PLP-dependent aspartate aminotransferase-like (Major domain)"/>
    <property type="match status" value="1"/>
</dbReference>
<evidence type="ECO:0000313" key="4">
    <source>
        <dbReference type="EMBL" id="CAD1824799.1"/>
    </source>
</evidence>
<dbReference type="SUPFAM" id="SSF53383">
    <property type="entry name" value="PLP-dependent transferases"/>
    <property type="match status" value="1"/>
</dbReference>
<organism evidence="4">
    <name type="scientific">Ananas comosus var. bracteatus</name>
    <name type="common">red pineapple</name>
    <dbReference type="NCBI Taxonomy" id="296719"/>
    <lineage>
        <taxon>Eukaryota</taxon>
        <taxon>Viridiplantae</taxon>
        <taxon>Streptophyta</taxon>
        <taxon>Embryophyta</taxon>
        <taxon>Tracheophyta</taxon>
        <taxon>Spermatophyta</taxon>
        <taxon>Magnoliopsida</taxon>
        <taxon>Liliopsida</taxon>
        <taxon>Poales</taxon>
        <taxon>Bromeliaceae</taxon>
        <taxon>Bromelioideae</taxon>
        <taxon>Ananas</taxon>
    </lineage>
</organism>
<proteinExistence type="predicted"/>
<dbReference type="PANTHER" id="PTHR42684">
    <property type="entry name" value="ADENOSYLMETHIONINE-8-AMINO-7-OXONONANOATE AMINOTRANSFERASE"/>
    <property type="match status" value="1"/>
</dbReference>
<name>A0A6V7P1Y0_ANACO</name>
<keyword evidence="2" id="KW-0808">Transferase</keyword>
<dbReference type="AlphaFoldDB" id="A0A6V7P1Y0"/>
<dbReference type="InterPro" id="IPR015421">
    <property type="entry name" value="PyrdxlP-dep_Trfase_major"/>
</dbReference>
<feature type="compositionally biased region" description="Gly residues" evidence="3">
    <location>
        <begin position="33"/>
        <end position="45"/>
    </location>
</feature>
<sequence length="175" mass="18732">MDFLRDYSIPSVPSLRTEATRRRKRKRRVGFDDTGGAGVVSRGGDGAAIGEGPLCVSGSGSSATTGEGPLCMSGSGSGGNGPRIIKSATDQLNKLSLYHSFWNRTTKPSLDLEKEILKFFTTRQMEKVFFANSASEANDSQICSISRISTAEQSLLLQANSHTTQGLKCRLVPAL</sequence>